<proteinExistence type="predicted"/>
<dbReference type="Proteomes" id="UP000840569">
    <property type="component" value="Unassembled WGS sequence"/>
</dbReference>
<protein>
    <submittedName>
        <fullName evidence="5">DUF4259 domain-containing protein</fullName>
    </submittedName>
</protein>
<evidence type="ECO:0000313" key="9">
    <source>
        <dbReference type="EMBL" id="HAB7720393.1"/>
    </source>
</evidence>
<dbReference type="Proteomes" id="UP000269407">
    <property type="component" value="Unassembled WGS sequence"/>
</dbReference>
<evidence type="ECO:0000313" key="15">
    <source>
        <dbReference type="Proteomes" id="UP000335978"/>
    </source>
</evidence>
<dbReference type="EMBL" id="AAMGHX010000001">
    <property type="protein sequence ID" value="EDH0839521.1"/>
    <property type="molecule type" value="Genomic_DNA"/>
</dbReference>
<evidence type="ECO:0000313" key="2">
    <source>
        <dbReference type="EMBL" id="EAE5603248.1"/>
    </source>
</evidence>
<dbReference type="Proteomes" id="UP000458487">
    <property type="component" value="Unassembled WGS sequence"/>
</dbReference>
<dbReference type="EMBL" id="AAASTI010000002">
    <property type="protein sequence ID" value="EAE5603248.1"/>
    <property type="molecule type" value="Genomic_DNA"/>
</dbReference>
<dbReference type="Proteomes" id="UP000368805">
    <property type="component" value="Unassembled WGS sequence"/>
</dbReference>
<evidence type="ECO:0000313" key="3">
    <source>
        <dbReference type="EMBL" id="EAG0994177.1"/>
    </source>
</evidence>
<evidence type="ECO:0000313" key="12">
    <source>
        <dbReference type="EMBL" id="RJZ22409.1"/>
    </source>
</evidence>
<reference evidence="12 14" key="1">
    <citation type="journal article" date="2018" name="BMC Genomics">
        <title>Genes significantly associated with lineage II food isolates of Listeria monocytogenes.</title>
        <authorList>
            <person name="Pirone-Davies C."/>
            <person name="Chen Y."/>
            <person name="Pightling A."/>
            <person name="Ryan G."/>
            <person name="Wang Y."/>
            <person name="Yao K."/>
            <person name="Hoffmann M."/>
            <person name="Allard M.W."/>
        </authorList>
    </citation>
    <scope>NUCLEOTIDE SEQUENCE [LARGE SCALE GENOMIC DNA]</scope>
    <source>
        <strain evidence="12 14">PNUSAL000190</strain>
    </source>
</reference>
<evidence type="ECO:0000313" key="10">
    <source>
        <dbReference type="EMBL" id="HAC3054506.1"/>
    </source>
</evidence>
<dbReference type="RefSeq" id="WP_009932851.1">
    <property type="nucleotide sequence ID" value="NC_021823.1"/>
</dbReference>
<evidence type="ECO:0000313" key="11">
    <source>
        <dbReference type="EMBL" id="MCO39325.1"/>
    </source>
</evidence>
<reference evidence="5 15" key="4">
    <citation type="submission" date="2019-10" db="EMBL/GenBank/DDBJ databases">
        <authorList>
            <consortium name="GenomeTrakr: Next Generation Sequencing Network for Food Pathogen Tracability"/>
        </authorList>
    </citation>
    <scope>NUCLEOTIDE SEQUENCE [LARGE SCALE GENOMIC DNA]</scope>
    <source>
        <strain evidence="3 18">ARS-CC9329</strain>
        <strain evidence="5 15">CFSAN085184</strain>
        <strain evidence="1 17">FDA00006304</strain>
        <strain evidence="11 13">FDA00013213</strain>
        <strain evidence="4 16">FDA00014472</strain>
    </source>
</reference>
<evidence type="ECO:0000313" key="21">
    <source>
        <dbReference type="Proteomes" id="UP000841561"/>
    </source>
</evidence>
<evidence type="ECO:0000313" key="20">
    <source>
        <dbReference type="Proteomes" id="UP000840567"/>
    </source>
</evidence>
<reference evidence="20 21" key="2">
    <citation type="journal article" date="2018" name="Genome Biol.">
        <title>SKESA: strategic k-mer extension for scrupulous assemblies.</title>
        <authorList>
            <person name="Souvorov A."/>
            <person name="Agarwala R."/>
            <person name="Lipman D.J."/>
        </authorList>
    </citation>
    <scope>NUCLEOTIDE SEQUENCE [LARGE SCALE GENOMIC DNA]</scope>
    <source>
        <strain evidence="9">CFIAFB20140010</strain>
        <strain evidence="8 22">CFIAFB20160079</strain>
        <strain evidence="10 21">LiDS0115</strain>
        <strain evidence="7">Sam_F526FDD3-C0F7-43DB-B204-E231FEF9C926</strain>
    </source>
</reference>
<evidence type="ECO:0000313" key="7">
    <source>
        <dbReference type="EMBL" id="HAA8490977.1"/>
    </source>
</evidence>
<dbReference type="EMBL" id="DAAHUJ010000007">
    <property type="protein sequence ID" value="HAB7364918.1"/>
    <property type="molecule type" value="Genomic_DNA"/>
</dbReference>
<dbReference type="EMBL" id="AANDQG010000003">
    <property type="protein sequence ID" value="EDN9629083.1"/>
    <property type="molecule type" value="Genomic_DNA"/>
</dbReference>
<dbReference type="EMBL" id="AAAQVA010000001">
    <property type="protein sequence ID" value="EAE1630218.1"/>
    <property type="molecule type" value="Genomic_DNA"/>
</dbReference>
<organism evidence="5 15">
    <name type="scientific">Listeria monocytogenes</name>
    <dbReference type="NCBI Taxonomy" id="1639"/>
    <lineage>
        <taxon>Bacteria</taxon>
        <taxon>Bacillati</taxon>
        <taxon>Bacillota</taxon>
        <taxon>Bacilli</taxon>
        <taxon>Bacillales</taxon>
        <taxon>Listeriaceae</taxon>
        <taxon>Listeria</taxon>
    </lineage>
</organism>
<dbReference type="Proteomes" id="UP000841561">
    <property type="component" value="Unassembled WGS sequence"/>
</dbReference>
<gene>
    <name evidence="3" type="ORF">A3R20_06025</name>
    <name evidence="1" type="ORF">ARR48_00265</name>
    <name evidence="11" type="ORF">DOV25_12820</name>
    <name evidence="12" type="ORF">DYZ50_01539</name>
    <name evidence="2" type="ORF">E1X78_03950</name>
    <name evidence="4" type="ORF">FPL45_02075</name>
    <name evidence="5" type="ORF">GCV64_00290</name>
    <name evidence="7" type="ORF">GHO09_10730</name>
    <name evidence="6" type="ORF">GI230_05740</name>
    <name evidence="8" type="ORF">GYO01_12445</name>
    <name evidence="9" type="ORF">GYP27_00260</name>
    <name evidence="10" type="ORF">GZK27_03240</name>
</gene>
<evidence type="ECO:0000313" key="16">
    <source>
        <dbReference type="Proteomes" id="UP000352246"/>
    </source>
</evidence>
<reference evidence="10" key="3">
    <citation type="submission" date="2018-06" db="EMBL/GenBank/DDBJ databases">
        <authorList>
            <consortium name="NCBI Pathogen Detection Project"/>
        </authorList>
    </citation>
    <scope>NUCLEOTIDE SEQUENCE</scope>
    <source>
        <strain evidence="9">CFIAFB20140010</strain>
        <strain evidence="8">CFIAFB20160079</strain>
        <strain evidence="10">LiDS0115</strain>
        <strain evidence="7">Sam_F526FDD3-C0F7-43DB-B204-E231FEF9C926</strain>
    </source>
</reference>
<dbReference type="KEGG" id="lmom:IJ09_01740"/>
<dbReference type="EMBL" id="QXKO01000003">
    <property type="protein sequence ID" value="RJZ22409.1"/>
    <property type="molecule type" value="Genomic_DNA"/>
</dbReference>
<dbReference type="Pfam" id="PF14078">
    <property type="entry name" value="DUF4259"/>
    <property type="match status" value="1"/>
</dbReference>
<dbReference type="Proteomes" id="UP000352246">
    <property type="component" value="Unassembled WGS sequence"/>
</dbReference>
<evidence type="ECO:0000313" key="14">
    <source>
        <dbReference type="Proteomes" id="UP000285054"/>
    </source>
</evidence>
<dbReference type="EMBL" id="AAISWI010000002">
    <property type="protein sequence ID" value="ECH7210119.1"/>
    <property type="molecule type" value="Genomic_DNA"/>
</dbReference>
<evidence type="ECO:0000313" key="13">
    <source>
        <dbReference type="Proteomes" id="UP000269407"/>
    </source>
</evidence>
<dbReference type="EMBL" id="DAAKPP010000002">
    <property type="protein sequence ID" value="HAC3054506.1"/>
    <property type="molecule type" value="Genomic_DNA"/>
</dbReference>
<evidence type="ECO:0000313" key="22">
    <source>
        <dbReference type="Proteomes" id="UP000845014"/>
    </source>
</evidence>
<dbReference type="Proteomes" id="UP000845014">
    <property type="component" value="Unassembled WGS sequence"/>
</dbReference>
<sequence length="120" mass="14246">MGAWGFDPWDSDEAADWFGEFMKHVDIDFIIQTVEEVENNEYDYERIRAVSYIVEMLGKSYIWPVDYYEDLDKMVEKLINLLTLMIEPDSDFLDMWGNNPEIIIAVQKQIDVLKKRQQGK</sequence>
<dbReference type="EMBL" id="DAAEQL010000006">
    <property type="protein sequence ID" value="HAA8490977.1"/>
    <property type="molecule type" value="Genomic_DNA"/>
</dbReference>
<evidence type="ECO:0000313" key="5">
    <source>
        <dbReference type="EMBL" id="EDH0839521.1"/>
    </source>
</evidence>
<evidence type="ECO:0000313" key="8">
    <source>
        <dbReference type="EMBL" id="HAB7364918.1"/>
    </source>
</evidence>
<evidence type="ECO:0000313" key="6">
    <source>
        <dbReference type="EMBL" id="EDN9629083.1"/>
    </source>
</evidence>
<dbReference type="Proteomes" id="UP000285054">
    <property type="component" value="Unassembled WGS sequence"/>
</dbReference>
<dbReference type="EMBL" id="RCRQ01000007">
    <property type="protein sequence ID" value="MCO39325.1"/>
    <property type="molecule type" value="Genomic_DNA"/>
</dbReference>
<dbReference type="AlphaFoldDB" id="A0A3H0QZW1"/>
<evidence type="ECO:0000313" key="17">
    <source>
        <dbReference type="Proteomes" id="UP000368805"/>
    </source>
</evidence>
<evidence type="ECO:0000313" key="18">
    <source>
        <dbReference type="Proteomes" id="UP000406081"/>
    </source>
</evidence>
<comment type="caution">
    <text evidence="5">The sequence shown here is derived from an EMBL/GenBank/DDBJ whole genome shotgun (WGS) entry which is preliminary data.</text>
</comment>
<dbReference type="EMBL" id="DAAHYZ010000001">
    <property type="protein sequence ID" value="HAB7720393.1"/>
    <property type="molecule type" value="Genomic_DNA"/>
</dbReference>
<reference evidence="6 19" key="5">
    <citation type="submission" date="2019-11" db="EMBL/GenBank/DDBJ databases">
        <authorList>
            <person name="Ashton P.M."/>
            <person name="Dallman T."/>
            <person name="Nair S."/>
            <person name="De Pinna E."/>
            <person name="Peters T."/>
            <person name="Grant K."/>
        </authorList>
    </citation>
    <scope>NUCLEOTIDE SEQUENCE [LARGE SCALE GENOMIC DNA]</scope>
    <source>
        <strain evidence="6 19">833351</strain>
        <strain evidence="2">RL15000440</strain>
    </source>
</reference>
<dbReference type="Proteomes" id="UP000332711">
    <property type="component" value="Unassembled WGS sequence"/>
</dbReference>
<dbReference type="EMBL" id="AABAIH010000001">
    <property type="protein sequence ID" value="EAG0994177.1"/>
    <property type="molecule type" value="Genomic_DNA"/>
</dbReference>
<name>A0A3H0QZW1_LISMN</name>
<dbReference type="Proteomes" id="UP000335978">
    <property type="component" value="Unassembled WGS sequence"/>
</dbReference>
<dbReference type="Proteomes" id="UP000840567">
    <property type="component" value="Unassembled WGS sequence"/>
</dbReference>
<dbReference type="InterPro" id="IPR025355">
    <property type="entry name" value="DUF4259"/>
</dbReference>
<dbReference type="Proteomes" id="UP000406081">
    <property type="component" value="Unassembled WGS sequence"/>
</dbReference>
<evidence type="ECO:0000313" key="1">
    <source>
        <dbReference type="EMBL" id="EAE1630218.1"/>
    </source>
</evidence>
<evidence type="ECO:0000313" key="4">
    <source>
        <dbReference type="EMBL" id="ECH7210119.1"/>
    </source>
</evidence>
<evidence type="ECO:0000313" key="19">
    <source>
        <dbReference type="Proteomes" id="UP000458487"/>
    </source>
</evidence>
<accession>A0A3H0QZW1</accession>